<evidence type="ECO:0000256" key="22">
    <source>
        <dbReference type="ARBA" id="ARBA00022801"/>
    </source>
</evidence>
<evidence type="ECO:0000259" key="57">
    <source>
        <dbReference type="PROSITE" id="PS51184"/>
    </source>
</evidence>
<dbReference type="PROSITE" id="PS00460">
    <property type="entry name" value="GLUTATHIONE_PEROXID_1"/>
    <property type="match status" value="1"/>
</dbReference>
<name>A0A4S2KDC2_9HYME</name>
<comment type="similarity">
    <text evidence="10">Belongs to the ribonuclease III family.</text>
</comment>
<keyword evidence="36" id="KW-0449">Lipoprotein</keyword>
<dbReference type="InterPro" id="IPR058938">
    <property type="entry name" value="Helical_CED_Drosha"/>
</dbReference>
<dbReference type="GO" id="GO:0005829">
    <property type="term" value="C:cytosol"/>
    <property type="evidence" value="ECO:0007669"/>
    <property type="project" value="TreeGrafter"/>
</dbReference>
<evidence type="ECO:0000256" key="27">
    <source>
        <dbReference type="ARBA" id="ARBA00022927"/>
    </source>
</evidence>
<dbReference type="GO" id="GO:0005794">
    <property type="term" value="C:Golgi apparatus"/>
    <property type="evidence" value="ECO:0007669"/>
    <property type="project" value="UniProtKB-SubCell"/>
</dbReference>
<dbReference type="Pfam" id="PF00071">
    <property type="entry name" value="Ras"/>
    <property type="match status" value="1"/>
</dbReference>
<comment type="similarity">
    <text evidence="7">Belongs to the small GTPase superfamily. Rab family.</text>
</comment>
<dbReference type="Gene3D" id="3.30.160.20">
    <property type="match status" value="1"/>
</dbReference>
<evidence type="ECO:0000256" key="42">
    <source>
        <dbReference type="ARBA" id="ARBA00038068"/>
    </source>
</evidence>
<dbReference type="GO" id="GO:0006979">
    <property type="term" value="P:response to oxidative stress"/>
    <property type="evidence" value="ECO:0007669"/>
    <property type="project" value="InterPro"/>
</dbReference>
<dbReference type="FunFam" id="3.40.50.300:FF:000109">
    <property type="entry name" value="Peroxisomal biogenesis factor 6"/>
    <property type="match status" value="1"/>
</dbReference>
<evidence type="ECO:0000256" key="47">
    <source>
        <dbReference type="ARBA" id="ARBA00078704"/>
    </source>
</evidence>
<keyword evidence="27" id="KW-0653">Protein transport</keyword>
<dbReference type="InterPro" id="IPR050168">
    <property type="entry name" value="AAA_ATPase_domain"/>
</dbReference>
<evidence type="ECO:0000256" key="30">
    <source>
        <dbReference type="ARBA" id="ARBA00023034"/>
    </source>
</evidence>
<keyword evidence="23" id="KW-0067">ATP-binding</keyword>
<dbReference type="SMART" id="SM00176">
    <property type="entry name" value="RAN"/>
    <property type="match status" value="1"/>
</dbReference>
<dbReference type="Gene3D" id="3.40.50.300">
    <property type="entry name" value="P-loop containing nucleotide triphosphate hydrolases"/>
    <property type="match status" value="3"/>
</dbReference>
<evidence type="ECO:0000256" key="46">
    <source>
        <dbReference type="ARBA" id="ARBA00067203"/>
    </source>
</evidence>
<evidence type="ECO:0000256" key="35">
    <source>
        <dbReference type="ARBA" id="ARBA00023242"/>
    </source>
</evidence>
<comment type="similarity">
    <text evidence="8">Belongs to the AAA ATPase family.</text>
</comment>
<evidence type="ECO:0000313" key="58">
    <source>
        <dbReference type="EMBL" id="TGZ47332.1"/>
    </source>
</evidence>
<evidence type="ECO:0000256" key="51">
    <source>
        <dbReference type="ARBA" id="ARBA00083702"/>
    </source>
</evidence>
<dbReference type="CDD" id="cd01866">
    <property type="entry name" value="Rab2"/>
    <property type="match status" value="1"/>
</dbReference>
<dbReference type="Gene3D" id="1.10.8.60">
    <property type="match status" value="2"/>
</dbReference>
<dbReference type="GO" id="GO:0046872">
    <property type="term" value="F:metal ion binding"/>
    <property type="evidence" value="ECO:0007669"/>
    <property type="project" value="UniProtKB-KW"/>
</dbReference>
<dbReference type="InterPro" id="IPR014720">
    <property type="entry name" value="dsRBD_dom"/>
</dbReference>
<dbReference type="SMART" id="SM00174">
    <property type="entry name" value="RHO"/>
    <property type="match status" value="1"/>
</dbReference>
<dbReference type="FunFam" id="1.10.1520.10:FF:000002">
    <property type="entry name" value="Drosha ribonuclease III"/>
    <property type="match status" value="1"/>
</dbReference>
<comment type="caution">
    <text evidence="58">The sequence shown here is derived from an EMBL/GenBank/DDBJ whole genome shotgun (WGS) entry which is preliminary data.</text>
</comment>
<dbReference type="Pfam" id="PF26050">
    <property type="entry name" value="Helical_CED_Drosha"/>
    <property type="match status" value="1"/>
</dbReference>
<dbReference type="PROSITE" id="PS00517">
    <property type="entry name" value="RNASE_3_1"/>
    <property type="match status" value="1"/>
</dbReference>
<dbReference type="EC" id="3.1.26.3" evidence="11"/>
<dbReference type="SMART" id="SM00358">
    <property type="entry name" value="DSRM"/>
    <property type="match status" value="1"/>
</dbReference>
<dbReference type="GO" id="GO:0016706">
    <property type="term" value="F:2-oxoglutarate-dependent dioxygenase activity"/>
    <property type="evidence" value="ECO:0007669"/>
    <property type="project" value="UniProtKB-ARBA"/>
</dbReference>
<dbReference type="InterPro" id="IPR000999">
    <property type="entry name" value="RNase_III_dom"/>
</dbReference>
<dbReference type="FunFam" id="3.30.160.20:FF:000012">
    <property type="entry name" value="Drosha ribonuclease III"/>
    <property type="match status" value="1"/>
</dbReference>
<comment type="catalytic activity">
    <reaction evidence="43">
        <text>L-lysyl-[protein] + 2-oxoglutarate + O2 = 4-hydroxy-L-lysyl-[protein] + succinate + CO2</text>
        <dbReference type="Rhea" id="RHEA:57156"/>
        <dbReference type="Rhea" id="RHEA-COMP:9752"/>
        <dbReference type="Rhea" id="RHEA-COMP:15084"/>
        <dbReference type="ChEBI" id="CHEBI:15379"/>
        <dbReference type="ChEBI" id="CHEBI:16526"/>
        <dbReference type="ChEBI" id="CHEBI:16810"/>
        <dbReference type="ChEBI" id="CHEBI:29969"/>
        <dbReference type="ChEBI" id="CHEBI:30031"/>
        <dbReference type="ChEBI" id="CHEBI:141495"/>
    </reaction>
</comment>
<dbReference type="PROSITE" id="PS51419">
    <property type="entry name" value="RAB"/>
    <property type="match status" value="1"/>
</dbReference>
<dbReference type="GO" id="GO:0007506">
    <property type="term" value="P:gonadal mesoderm development"/>
    <property type="evidence" value="ECO:0007669"/>
    <property type="project" value="UniProtKB-KW"/>
</dbReference>
<comment type="cofactor">
    <cofactor evidence="3">
        <name>Mg(2+)</name>
        <dbReference type="ChEBI" id="CHEBI:18420"/>
    </cofactor>
</comment>
<dbReference type="Pfam" id="PF14622">
    <property type="entry name" value="Ribonucleas_3_3"/>
    <property type="match status" value="1"/>
</dbReference>
<dbReference type="HAMAP" id="MF_00104">
    <property type="entry name" value="RNase_III"/>
    <property type="match status" value="1"/>
</dbReference>
<dbReference type="GO" id="GO:0006364">
    <property type="term" value="P:rRNA processing"/>
    <property type="evidence" value="ECO:0007669"/>
    <property type="project" value="InterPro"/>
</dbReference>
<comment type="catalytic activity">
    <reaction evidence="44">
        <text>ATP + H2O = ADP + phosphate + H(+)</text>
        <dbReference type="Rhea" id="RHEA:13065"/>
        <dbReference type="ChEBI" id="CHEBI:15377"/>
        <dbReference type="ChEBI" id="CHEBI:15378"/>
        <dbReference type="ChEBI" id="CHEBI:30616"/>
        <dbReference type="ChEBI" id="CHEBI:43474"/>
        <dbReference type="ChEBI" id="CHEBI:456216"/>
    </reaction>
    <physiologicalReaction direction="left-to-right" evidence="44">
        <dbReference type="Rhea" id="RHEA:13066"/>
    </physiologicalReaction>
</comment>
<evidence type="ECO:0000256" key="18">
    <source>
        <dbReference type="ARBA" id="ARBA00022723"/>
    </source>
</evidence>
<comment type="subcellular location">
    <subcellularLocation>
        <location evidence="41">Endomembrane system</location>
        <topology evidence="41">Lipid-anchor</topology>
    </subcellularLocation>
    <subcellularLocation>
        <location evidence="6">Golgi apparatus</location>
    </subcellularLocation>
    <subcellularLocation>
        <location evidence="5">Nucleus</location>
    </subcellularLocation>
</comment>
<evidence type="ECO:0000256" key="3">
    <source>
        <dbReference type="ARBA" id="ARBA00001946"/>
    </source>
</evidence>
<dbReference type="GO" id="GO:0031054">
    <property type="term" value="P:pre-miRNA processing"/>
    <property type="evidence" value="ECO:0007669"/>
    <property type="project" value="InterPro"/>
</dbReference>
<evidence type="ECO:0000256" key="44">
    <source>
        <dbReference type="ARBA" id="ARBA00048778"/>
    </source>
</evidence>
<evidence type="ECO:0000256" key="14">
    <source>
        <dbReference type="ARBA" id="ARBA00022517"/>
    </source>
</evidence>
<dbReference type="PROSITE" id="PS00674">
    <property type="entry name" value="AAA"/>
    <property type="match status" value="1"/>
</dbReference>
<dbReference type="GO" id="GO:0004525">
    <property type="term" value="F:ribonuclease III activity"/>
    <property type="evidence" value="ECO:0007669"/>
    <property type="project" value="UniProtKB-EC"/>
</dbReference>
<dbReference type="GO" id="GO:0003723">
    <property type="term" value="F:RNA binding"/>
    <property type="evidence" value="ECO:0007669"/>
    <property type="project" value="UniProtKB-UniRule"/>
</dbReference>
<dbReference type="InterPro" id="IPR044442">
    <property type="entry name" value="RNAse_III_DSRM__animal"/>
</dbReference>
<evidence type="ECO:0000256" key="49">
    <source>
        <dbReference type="ARBA" id="ARBA00080747"/>
    </source>
</evidence>
<dbReference type="PROSITE" id="PS50137">
    <property type="entry name" value="DS_RBD"/>
    <property type="match status" value="1"/>
</dbReference>
<evidence type="ECO:0000256" key="26">
    <source>
        <dbReference type="ARBA" id="ARBA00022892"/>
    </source>
</evidence>
<evidence type="ECO:0000256" key="32">
    <source>
        <dbReference type="ARBA" id="ARBA00023136"/>
    </source>
</evidence>
<evidence type="ECO:0000256" key="43">
    <source>
        <dbReference type="ARBA" id="ARBA00047762"/>
    </source>
</evidence>
<evidence type="ECO:0000256" key="50">
    <source>
        <dbReference type="ARBA" id="ARBA00082904"/>
    </source>
</evidence>
<feature type="domain" description="DRBM" evidence="55">
    <location>
        <begin position="2913"/>
        <end position="2988"/>
    </location>
</feature>
<dbReference type="PANTHER" id="PTHR23077:SF9">
    <property type="entry name" value="PEROXISOMAL ATPASE PEX6"/>
    <property type="match status" value="1"/>
</dbReference>
<dbReference type="InterPro" id="IPR000889">
    <property type="entry name" value="Glutathione_peroxidase"/>
</dbReference>
<dbReference type="GO" id="GO:0005634">
    <property type="term" value="C:nucleus"/>
    <property type="evidence" value="ECO:0007669"/>
    <property type="project" value="UniProtKB-SubCell"/>
</dbReference>
<evidence type="ECO:0000256" key="4">
    <source>
        <dbReference type="ARBA" id="ARBA00001954"/>
    </source>
</evidence>
<evidence type="ECO:0000256" key="34">
    <source>
        <dbReference type="ARBA" id="ARBA00023211"/>
    </source>
</evidence>
<dbReference type="InterPro" id="IPR027417">
    <property type="entry name" value="P-loop_NTPase"/>
</dbReference>
<keyword evidence="22" id="KW-0378">Hydrolase</keyword>
<dbReference type="CDD" id="cd00340">
    <property type="entry name" value="GSH_Peroxidase"/>
    <property type="match status" value="1"/>
</dbReference>
<dbReference type="GO" id="GO:0016887">
    <property type="term" value="F:ATP hydrolysis activity"/>
    <property type="evidence" value="ECO:0007669"/>
    <property type="project" value="InterPro"/>
</dbReference>
<dbReference type="SMART" id="SM00535">
    <property type="entry name" value="RIBOc"/>
    <property type="match status" value="2"/>
</dbReference>
<dbReference type="Pfam" id="PF00636">
    <property type="entry name" value="Ribonuclease_3"/>
    <property type="match status" value="1"/>
</dbReference>
<comment type="similarity">
    <text evidence="9">Belongs to the glutathione peroxidase family.</text>
</comment>
<keyword evidence="53" id="KW-0175">Coiled coil</keyword>
<evidence type="ECO:0000256" key="52">
    <source>
        <dbReference type="PROSITE-ProRule" id="PRU00266"/>
    </source>
</evidence>
<dbReference type="CDD" id="cd19527">
    <property type="entry name" value="RecA-like_PEX6_r2"/>
    <property type="match status" value="1"/>
</dbReference>
<evidence type="ECO:0000256" key="5">
    <source>
        <dbReference type="ARBA" id="ARBA00004123"/>
    </source>
</evidence>
<evidence type="ECO:0000256" key="6">
    <source>
        <dbReference type="ARBA" id="ARBA00004555"/>
    </source>
</evidence>
<dbReference type="PROSITE" id="PS51355">
    <property type="entry name" value="GLUTATHIONE_PEROXID_3"/>
    <property type="match status" value="1"/>
</dbReference>
<dbReference type="SMART" id="SM00558">
    <property type="entry name" value="JmjC"/>
    <property type="match status" value="1"/>
</dbReference>
<feature type="compositionally biased region" description="Basic and acidic residues" evidence="54">
    <location>
        <begin position="3017"/>
        <end position="3029"/>
    </location>
</feature>
<dbReference type="SMART" id="SM00173">
    <property type="entry name" value="RAS"/>
    <property type="match status" value="1"/>
</dbReference>
<feature type="region of interest" description="Disordered" evidence="54">
    <location>
        <begin position="2116"/>
        <end position="2157"/>
    </location>
</feature>
<protein>
    <recommendedName>
        <fullName evidence="46">2-oxoglutarate and iron-dependent oxygenase JMJD4</fullName>
        <ecNumber evidence="11">3.1.26.3</ecNumber>
    </recommendedName>
    <alternativeName>
        <fullName evidence="47">JmjC domain-containing protein 4</fullName>
    </alternativeName>
    <alternativeName>
        <fullName evidence="50">Jumonji domain-containing protein 4</fullName>
    </alternativeName>
    <alternativeName>
        <fullName evidence="49">Lysyl-hydroxylase JMJD4</fullName>
    </alternativeName>
    <alternativeName>
        <fullName evidence="40">Peroxin-6</fullName>
    </alternativeName>
    <alternativeName>
        <fullName evidence="39">Peroxisomal ATPase PEX6</fullName>
    </alternativeName>
    <alternativeName>
        <fullName evidence="12">Ribonuclease 3</fullName>
    </alternativeName>
    <alternativeName>
        <fullName evidence="38">Ribonuclease III</fullName>
    </alternativeName>
    <alternativeName>
        <fullName evidence="48 51">protein Drosha</fullName>
    </alternativeName>
</protein>
<dbReference type="FunFam" id="3.40.30.10:FF:000025">
    <property type="entry name" value="Glutathione peroxidase"/>
    <property type="match status" value="1"/>
</dbReference>
<dbReference type="SUPFAM" id="SSF51197">
    <property type="entry name" value="Clavaminate synthase-like"/>
    <property type="match status" value="1"/>
</dbReference>
<feature type="coiled-coil region" evidence="53">
    <location>
        <begin position="2466"/>
        <end position="2493"/>
    </location>
</feature>
<comment type="similarity">
    <text evidence="42">Belongs to the JMJD6 family.</text>
</comment>
<keyword evidence="16" id="KW-0962">Peroxisome biogenesis</keyword>
<evidence type="ECO:0000256" key="54">
    <source>
        <dbReference type="SAM" id="MobiDB-lite"/>
    </source>
</evidence>
<dbReference type="GO" id="GO:0016558">
    <property type="term" value="P:protein import into peroxisome matrix"/>
    <property type="evidence" value="ECO:0007669"/>
    <property type="project" value="TreeGrafter"/>
</dbReference>
<feature type="domain" description="JmjC" evidence="57">
    <location>
        <begin position="1328"/>
        <end position="1490"/>
    </location>
</feature>
<dbReference type="Proteomes" id="UP000310200">
    <property type="component" value="Unassembled WGS sequence"/>
</dbReference>
<keyword evidence="37" id="KW-0636">Prenylation</keyword>
<dbReference type="InterPro" id="IPR003593">
    <property type="entry name" value="AAA+_ATPase"/>
</dbReference>
<dbReference type="GO" id="GO:0005524">
    <property type="term" value="F:ATP binding"/>
    <property type="evidence" value="ECO:0007669"/>
    <property type="project" value="UniProtKB-KW"/>
</dbReference>
<feature type="compositionally biased region" description="Basic residues" evidence="54">
    <location>
        <begin position="1929"/>
        <end position="1939"/>
    </location>
</feature>
<dbReference type="PRINTS" id="PR00449">
    <property type="entry name" value="RASTRNSFRMNG"/>
</dbReference>
<evidence type="ECO:0000256" key="10">
    <source>
        <dbReference type="ARBA" id="ARBA00010183"/>
    </source>
</evidence>
<keyword evidence="32" id="KW-0472">Membrane</keyword>
<evidence type="ECO:0000259" key="55">
    <source>
        <dbReference type="PROSITE" id="PS50137"/>
    </source>
</evidence>
<evidence type="ECO:0000256" key="9">
    <source>
        <dbReference type="ARBA" id="ARBA00006926"/>
    </source>
</evidence>
<reference evidence="58 59" key="1">
    <citation type="journal article" date="2019" name="Philos. Trans. R. Soc. Lond., B, Biol. Sci.">
        <title>Ant behaviour and brain gene expression of defending hosts depend on the ecological success of the intruding social parasite.</title>
        <authorList>
            <person name="Kaur R."/>
            <person name="Stoldt M."/>
            <person name="Jongepier E."/>
            <person name="Feldmeyer B."/>
            <person name="Menzel F."/>
            <person name="Bornberg-Bauer E."/>
            <person name="Foitzik S."/>
        </authorList>
    </citation>
    <scope>NUCLEOTIDE SEQUENCE [LARGE SCALE GENOMIC DNA]</scope>
    <source>
        <tissue evidence="58">Whole body</tissue>
    </source>
</reference>
<evidence type="ECO:0000256" key="2">
    <source>
        <dbReference type="ARBA" id="ARBA00001936"/>
    </source>
</evidence>
<feature type="compositionally biased region" description="Basic and acidic residues" evidence="54">
    <location>
        <begin position="1970"/>
        <end position="1981"/>
    </location>
</feature>
<evidence type="ECO:0000256" key="16">
    <source>
        <dbReference type="ARBA" id="ARBA00022593"/>
    </source>
</evidence>
<keyword evidence="21" id="KW-0255">Endonuclease</keyword>
<dbReference type="InterPro" id="IPR001806">
    <property type="entry name" value="Small_GTPase"/>
</dbReference>
<evidence type="ECO:0000256" key="23">
    <source>
        <dbReference type="ARBA" id="ARBA00022840"/>
    </source>
</evidence>
<dbReference type="NCBIfam" id="TIGR00231">
    <property type="entry name" value="small_GTP"/>
    <property type="match status" value="1"/>
</dbReference>
<sequence>MDPNICEYIIQELVGVGKSCLLLQFTDKRFQPVHDLTIGVEFGARMITIDSKQIKLQIWDTAGQEAFRSITRSYYRGAAGALLVYDITRRETFNHLTTWLEDARQHSNSNMVIMLIGNKSDLDSRREVRREEGEAFAREHGLVFMETSAKTAANVEEAFINTAKEIYEKIQEGVFDINNEANGIKIGPQHSPTSPGGLAGTGGQGSAQGGIVRGITNTSMRKNPHYVLSYIFLEYLHRRFQRMSTQDLEWATLPDAALKRILDDPEITWNEYVDCDSCAVANVQLSRKSPNSAWFNVCSMASMTKYKLMIISVPDIGENIVLISETMERNLRKALRCEQLDGSCFMLPLEDDAIEFATEARISLIANPYDCPTETLDVMLQNYFLHPRFLHVNDMFRIDTKEHAQDQFYSSGSLRISAMYFIVRALKVNRNGHSSSVNSCYVVRGESTLIQEAQVHDYIPRERVYSLPDSALLRRNGVAQKSLNRKYPSALMEPLEHLESCITPFLKKDVRLNVRPVFLVKGPRGCGKHELVRAASKRLGLNFLDVDFVEVQTLTSAQTEAKLRITLQNAQQCVPCILYLNNVQVFGKTAEGQKDERVISAFSAEITALYNRRRKFPLIIVAASDETDIPAELQRIFIETIHVKHLNQSKRAELISWLLSNRNLTTTADLSKVAGLCSDFKFADLLALSLHAAKFRCKLTSHGQKCIFPLEQEDFDRAYEYMQSVYSDSKGAPRVPEVHWEDIGGLAELKHEIMRRIQLPLLNAFGFGQSGLLLYGPPGTGKTLLAKAVATEYQMHFLSIKGPEVLNMYVGQSEKNVRQIFERARSAAPCIVFFDELDSLAPNRGRSGDSGGVMDRVVSQLLAEMDGLEESGSIFIIGATNRPDLIDPALLRPGRFDKMLYVGIHSDRASKLSVLEAQTRKFEFRESGRELERVVDRLPDNVTGADLYSVSSNAWLNAVREMLAKHQKIEKTNKDHPVEEEDVIKDNVIVELRHFSDAIRDLVPSVTDEEIKRYNRNYHRLAAAMSGNKDYKSATSIYDFTANSIRGEEVPLSKYEGHVCLIVNVASKCGLTPTNYKELNELYDEYAESKGLRILAFPCNQFNGQEPGNSEDICSFADRQKVKFDLFEKIDVNGNNTHPLWSYLKKEQGGLLGNFIKWNFTKFIVNKEGKVVERHGPNVDPHKLKSLNDEGRITVMSTLVEIDSSYPVDDNACVDPDTVERINSPVTYNDFFSRHLIANKPCVIGLQATENWPCRREWVSNGAPNFEVLRTLFGHSVVPVADCNRKFYNSQFKNDMSMESYLEYWVDYKRSCYAKSMPLLYLKDWHCVRSFPDVPIYEVPQYFVSDWLNEYYIAHPELNDDYMFVYMGPKETWTPLHADVFTSYSWSANVVGRKRWLFFPPHEEDHLRDLYGQLAYDAVSEELNDHTKYKMYDSKKLKCFDVTQEAGEIIFVPSGWHHQVWNLEDTISINHNWINGCNITNVWCALKKELRSVMKEVDDCKDMKNWNEHCQLMLKTSYGMDYKQFLEFISFIAKNRLHAMIKKGQVISFNKYRFGRNHCLFDLRTLKTILEDIITDAQDLSVYSLMCENDEARVLLKNITSFLESSCSIENEKFSILKEIANVSYIQYDKNLHIFFINQIILYKRYKGDLREFKRKQPDEVVTARCTVYQHKSIFLTIFDGFDVINEHEVHEVFAKCKSLYQRKSERAKYFVRKRTEKTYCWNTEVGHQDAKYYPIPQVSNFPDYTQPPNYNSSYSYNVPPPNVSGIPPLNIPPNIPPPNVSNILPPNVSNIHADVNLPNSMYHFTPPTYHNEAANFPTHIPYQNRMNSQYGDQYYGGTDTAHEYTNDNYASWNVKSENVYNDNAGNDWHSNNFSASWTTYQSTPTPCYNTSGTTYNKERLCPTQMYETSPRLEEPKWKYDNREMPKRAISRPRSRSPRSKQEKVFRSQYQNHRDRYHQHNRGTSSSRDSTYDSRHFERSPSKKHGSCTSHSEESYVSSKSRKRSKSREPTSTRDPTPTNNSKRTKGPTEREILLEKYRRNYCATSKDIKRKLNELSAMGSKGILENEKKIWTRTSPADLYYVRDENNPKIMKSTPKLQELCTTFKTALIDRAAGARELQPPYEPPPRKTRARLCRHKSEACSSSSSDSENSMDEDDRTMEELMAKKQHPQRLHPEMWFNDPGEMNDGPLCRCSAKSRRSGIRHGIYAGEGAINKCNLSTNNADKLYHYRITISPPTNFLTKTPTIIKHDEHEFIFEGFSMLSHFPLVKLPTCKVIRFNIEYTILYIEEKLPENFTIQELDFFQTYLFKEVLELVDFDLHAAQDKSGCGQFHFMPRFVRDLTDNGQEVLSMNEVLNYLIKSSTLLINPNDLSRLVVMPQYKWQDFADEVKGMVVTYPGKKPCSVRVDQLDRNQEDQSNKVSLAYPEIVHFGIRPPQLSYAGNADYQKAWRDYVKFRHLLANMSKPSFEDKRKLEAKENKLQELRTQSKMKRDVTVDVSSEGFYRTGIMCDIVQHAMLIPVLVCHLRFHKSLDNLERTLGYEFKNRYLLQLALTHPSYRENFGTNPDHARNSLTNCGIRQPEYGDRRIHYMNTRKRGINTLINIMSRFGAKTETESSIAHNERLEFLGDAVVEFLTSIHLFHMFPELEEGGLATYRAAIVQNQHLAVLAKKLNLEEYMLYAHGSDLCHDLELRHAMANCFEALMGSLFLDGGIEVADRVFGETLFKGEEDLAKVWVNYPRHPLQEQEPMGDRQWIPSFELLQKLTKFEESIGIEFTHIRLLARAFTDRSIGYTNLTLGSNQRLEFLGDTVLQLIVSEYLYKFFPEHHEGHLSLLRSSLVNNKTQAVVCDDLGMTQYALYGNPKAELKTKDRADLLEAFLGALYVDKGLKYCHVFCDVCFFPRLQDFIMNQDWNDPKSKLQQCCLTLRTMDGGEPDIPVYKVIECKGPTNTRVYTVAVYFQGKRLATASGHSIQEAEMNSAKEALEKSQDLFPQLDHQKRVIAKSMKMQQWPNKQKVKGKSEKRLYDRSDDSDCSQSRRRSRSRERNISKKRET</sequence>
<feature type="compositionally biased region" description="Basic and acidic residues" evidence="54">
    <location>
        <begin position="1917"/>
        <end position="1927"/>
    </location>
</feature>
<keyword evidence="35" id="KW-0539">Nucleus</keyword>
<dbReference type="PROSITE" id="PS00763">
    <property type="entry name" value="GLUTATHIONE_PEROXID_2"/>
    <property type="match status" value="1"/>
</dbReference>
<comment type="cofactor">
    <cofactor evidence="2">
        <name>Mn(2+)</name>
        <dbReference type="ChEBI" id="CHEBI:29035"/>
    </cofactor>
</comment>
<dbReference type="Pfam" id="PF02373">
    <property type="entry name" value="JmjC"/>
    <property type="match status" value="1"/>
</dbReference>
<dbReference type="PANTHER" id="PTHR23077">
    <property type="entry name" value="AAA-FAMILY ATPASE"/>
    <property type="match status" value="1"/>
</dbReference>
<evidence type="ECO:0000256" key="28">
    <source>
        <dbReference type="ARBA" id="ARBA00023002"/>
    </source>
</evidence>
<dbReference type="SMART" id="SM00175">
    <property type="entry name" value="RAB"/>
    <property type="match status" value="1"/>
</dbReference>
<evidence type="ECO:0000256" key="53">
    <source>
        <dbReference type="SAM" id="Coils"/>
    </source>
</evidence>
<evidence type="ECO:0000256" key="11">
    <source>
        <dbReference type="ARBA" id="ARBA00012177"/>
    </source>
</evidence>
<dbReference type="InterPro" id="IPR047533">
    <property type="entry name" value="RecA-like_PEX6_r2"/>
</dbReference>
<evidence type="ECO:0000256" key="33">
    <source>
        <dbReference type="ARBA" id="ARBA00023156"/>
    </source>
</evidence>
<dbReference type="GO" id="GO:0003924">
    <property type="term" value="F:GTPase activity"/>
    <property type="evidence" value="ECO:0007669"/>
    <property type="project" value="InterPro"/>
</dbReference>
<dbReference type="PROSITE" id="PS51184">
    <property type="entry name" value="JMJC"/>
    <property type="match status" value="1"/>
</dbReference>
<dbReference type="SMART" id="SM00382">
    <property type="entry name" value="AAA"/>
    <property type="match status" value="2"/>
</dbReference>
<keyword evidence="29" id="KW-0408">Iron</keyword>
<keyword evidence="30" id="KW-0333">Golgi apparatus</keyword>
<evidence type="ECO:0000256" key="40">
    <source>
        <dbReference type="ARBA" id="ARBA00034920"/>
    </source>
</evidence>
<accession>A0A4S2KDC2</accession>
<evidence type="ECO:0000256" key="48">
    <source>
        <dbReference type="ARBA" id="ARBA00078955"/>
    </source>
</evidence>
<keyword evidence="33" id="KW-0334">Gonadal differentiation</keyword>
<feature type="compositionally biased region" description="Low complexity" evidence="54">
    <location>
        <begin position="1987"/>
        <end position="1999"/>
    </location>
</feature>
<dbReference type="FunFam" id="2.60.120.650:FF:000030">
    <property type="entry name" value="JmjC domain-containing protein 4"/>
    <property type="match status" value="1"/>
</dbReference>
<keyword evidence="26" id="KW-0931">ER-Golgi transport</keyword>
<evidence type="ECO:0000256" key="7">
    <source>
        <dbReference type="ARBA" id="ARBA00006270"/>
    </source>
</evidence>
<feature type="region of interest" description="Disordered" evidence="54">
    <location>
        <begin position="1917"/>
        <end position="2031"/>
    </location>
</feature>
<evidence type="ECO:0000256" key="12">
    <source>
        <dbReference type="ARBA" id="ARBA00017706"/>
    </source>
</evidence>
<dbReference type="CDD" id="cd00593">
    <property type="entry name" value="RIBOc"/>
    <property type="match status" value="2"/>
</dbReference>
<dbReference type="Pfam" id="PF00255">
    <property type="entry name" value="GSHPx"/>
    <property type="match status" value="1"/>
</dbReference>
<feature type="domain" description="RNase III" evidence="56">
    <location>
        <begin position="2763"/>
        <end position="2886"/>
    </location>
</feature>
<dbReference type="GO" id="GO:0016192">
    <property type="term" value="P:vesicle-mediated transport"/>
    <property type="evidence" value="ECO:0007669"/>
    <property type="project" value="UniProtKB-KW"/>
</dbReference>
<evidence type="ECO:0000256" key="37">
    <source>
        <dbReference type="ARBA" id="ARBA00023289"/>
    </source>
</evidence>
<keyword evidence="14" id="KW-0690">Ribosome biogenesis</keyword>
<dbReference type="STRING" id="300112.A0A4S2KDC2"/>
<dbReference type="InterPro" id="IPR029759">
    <property type="entry name" value="GPX_AS"/>
</dbReference>
<evidence type="ECO:0000256" key="20">
    <source>
        <dbReference type="ARBA" id="ARBA00022741"/>
    </source>
</evidence>
<evidence type="ECO:0000256" key="38">
    <source>
        <dbReference type="ARBA" id="ARBA00032486"/>
    </source>
</evidence>
<keyword evidence="25 52" id="KW-0694">RNA-binding</keyword>
<feature type="domain" description="RNase III" evidence="56">
    <location>
        <begin position="2531"/>
        <end position="2711"/>
    </location>
</feature>
<dbReference type="CDD" id="cd19877">
    <property type="entry name" value="DSRM_RNAse_III_meta_like"/>
    <property type="match status" value="1"/>
</dbReference>
<dbReference type="InterPro" id="IPR003959">
    <property type="entry name" value="ATPase_AAA_core"/>
</dbReference>
<keyword evidence="28" id="KW-0560">Oxidoreductase</keyword>
<keyword evidence="15" id="KW-0575">Peroxidase</keyword>
<keyword evidence="31" id="KW-0342">GTP-binding</keyword>
<gene>
    <name evidence="58" type="ORF">DBV15_00147</name>
</gene>
<dbReference type="GO" id="GO:0004601">
    <property type="term" value="F:peroxidase activity"/>
    <property type="evidence" value="ECO:0007669"/>
    <property type="project" value="UniProtKB-KW"/>
</dbReference>
<dbReference type="SUPFAM" id="SSF52540">
    <property type="entry name" value="P-loop containing nucleoside triphosphate hydrolases"/>
    <property type="match status" value="3"/>
</dbReference>
<dbReference type="GO" id="GO:0005778">
    <property type="term" value="C:peroxisomal membrane"/>
    <property type="evidence" value="ECO:0007669"/>
    <property type="project" value="TreeGrafter"/>
</dbReference>
<evidence type="ECO:0000256" key="13">
    <source>
        <dbReference type="ARBA" id="ARBA00022448"/>
    </source>
</evidence>
<evidence type="ECO:0000256" key="29">
    <source>
        <dbReference type="ARBA" id="ARBA00023004"/>
    </source>
</evidence>
<dbReference type="InterPro" id="IPR036389">
    <property type="entry name" value="RNase_III_sf"/>
</dbReference>
<dbReference type="GO" id="GO:0140096">
    <property type="term" value="F:catalytic activity, acting on a protein"/>
    <property type="evidence" value="ECO:0007669"/>
    <property type="project" value="UniProtKB-ARBA"/>
</dbReference>
<dbReference type="SUPFAM" id="SSF52833">
    <property type="entry name" value="Thioredoxin-like"/>
    <property type="match status" value="1"/>
</dbReference>
<organism evidence="58 59">
    <name type="scientific">Temnothorax longispinosus</name>
    <dbReference type="NCBI Taxonomy" id="300112"/>
    <lineage>
        <taxon>Eukaryota</taxon>
        <taxon>Metazoa</taxon>
        <taxon>Ecdysozoa</taxon>
        <taxon>Arthropoda</taxon>
        <taxon>Hexapoda</taxon>
        <taxon>Insecta</taxon>
        <taxon>Pterygota</taxon>
        <taxon>Neoptera</taxon>
        <taxon>Endopterygota</taxon>
        <taxon>Hymenoptera</taxon>
        <taxon>Apocrita</taxon>
        <taxon>Aculeata</taxon>
        <taxon>Formicoidea</taxon>
        <taxon>Formicidae</taxon>
        <taxon>Myrmicinae</taxon>
        <taxon>Temnothorax</taxon>
    </lineage>
</organism>
<keyword evidence="13" id="KW-0813">Transport</keyword>
<keyword evidence="18" id="KW-0479">Metal-binding</keyword>
<dbReference type="Gene3D" id="3.40.30.10">
    <property type="entry name" value="Glutaredoxin"/>
    <property type="match status" value="1"/>
</dbReference>
<keyword evidence="59" id="KW-1185">Reference proteome</keyword>
<feature type="compositionally biased region" description="Low complexity" evidence="54">
    <location>
        <begin position="2141"/>
        <end position="2150"/>
    </location>
</feature>
<evidence type="ECO:0000256" key="41">
    <source>
        <dbReference type="ARBA" id="ARBA00037868"/>
    </source>
</evidence>
<dbReference type="SUPFAM" id="SSF54768">
    <property type="entry name" value="dsRNA-binding domain-like"/>
    <property type="match status" value="1"/>
</dbReference>
<dbReference type="Pfam" id="PF00035">
    <property type="entry name" value="dsrm"/>
    <property type="match status" value="1"/>
</dbReference>
<keyword evidence="19" id="KW-0677">Repeat</keyword>
<dbReference type="EMBL" id="QBLH01002732">
    <property type="protein sequence ID" value="TGZ47332.1"/>
    <property type="molecule type" value="Genomic_DNA"/>
</dbReference>
<keyword evidence="20" id="KW-0547">Nucleotide-binding</keyword>
<dbReference type="PROSITE" id="PS50142">
    <property type="entry name" value="RNASE_3_2"/>
    <property type="match status" value="2"/>
</dbReference>
<evidence type="ECO:0000256" key="45">
    <source>
        <dbReference type="ARBA" id="ARBA00060285"/>
    </source>
</evidence>
<evidence type="ECO:0000256" key="15">
    <source>
        <dbReference type="ARBA" id="ARBA00022559"/>
    </source>
</evidence>
<feature type="compositionally biased region" description="Basic and acidic residues" evidence="54">
    <location>
        <begin position="3042"/>
        <end position="3052"/>
    </location>
</feature>
<evidence type="ECO:0000256" key="1">
    <source>
        <dbReference type="ARBA" id="ARBA00000109"/>
    </source>
</evidence>
<dbReference type="FunFam" id="3.40.50.300:FF:000275">
    <property type="entry name" value="Putative ras-related protein Rab-2A"/>
    <property type="match status" value="1"/>
</dbReference>
<dbReference type="InterPro" id="IPR029760">
    <property type="entry name" value="GPX_CS"/>
</dbReference>
<evidence type="ECO:0000259" key="56">
    <source>
        <dbReference type="PROSITE" id="PS50142"/>
    </source>
</evidence>
<evidence type="ECO:0000256" key="19">
    <source>
        <dbReference type="ARBA" id="ARBA00022737"/>
    </source>
</evidence>
<dbReference type="InterPro" id="IPR005225">
    <property type="entry name" value="Small_GTP-bd"/>
</dbReference>
<proteinExistence type="inferred from homology"/>
<keyword evidence="17" id="KW-0540">Nuclease</keyword>
<evidence type="ECO:0000256" key="17">
    <source>
        <dbReference type="ARBA" id="ARBA00022722"/>
    </source>
</evidence>
<evidence type="ECO:0000256" key="25">
    <source>
        <dbReference type="ARBA" id="ARBA00022884"/>
    </source>
</evidence>
<dbReference type="PROSITE" id="PS51421">
    <property type="entry name" value="RAS"/>
    <property type="match status" value="1"/>
</dbReference>
<comment type="function">
    <text evidence="45">Executes the initial step of microRNA (miRNA) processing in the nucleus, that is the cleavage of pri-miRNA to release pre-miRNA. Involved in pre-rRNA processing. Cleaves double-strand RNA and does not cleave single-strand RNA. Involved in fertility. Required for the function or synthesis of the let-7 miRNA.</text>
</comment>
<dbReference type="Gene3D" id="1.10.1520.10">
    <property type="entry name" value="Ribonuclease III domain"/>
    <property type="match status" value="2"/>
</dbReference>
<comment type="catalytic activity">
    <reaction evidence="1">
        <text>Endonucleolytic cleavage to 5'-phosphomonoester.</text>
        <dbReference type="EC" id="3.1.26.3"/>
    </reaction>
</comment>
<dbReference type="InterPro" id="IPR011907">
    <property type="entry name" value="RNase_III"/>
</dbReference>
<keyword evidence="34" id="KW-0464">Manganese</keyword>
<evidence type="ECO:0000313" key="59">
    <source>
        <dbReference type="Proteomes" id="UP000310200"/>
    </source>
</evidence>
<evidence type="ECO:0000256" key="24">
    <source>
        <dbReference type="ARBA" id="ARBA00022842"/>
    </source>
</evidence>
<dbReference type="Gene3D" id="2.60.120.650">
    <property type="entry name" value="Cupin"/>
    <property type="match status" value="1"/>
</dbReference>
<dbReference type="InterPro" id="IPR003347">
    <property type="entry name" value="JmjC_dom"/>
</dbReference>
<dbReference type="PROSITE" id="PS51420">
    <property type="entry name" value="RHO"/>
    <property type="match status" value="1"/>
</dbReference>
<dbReference type="SUPFAM" id="SSF69065">
    <property type="entry name" value="RNase III domain-like"/>
    <property type="match status" value="2"/>
</dbReference>
<keyword evidence="33" id="KW-0221">Differentiation</keyword>
<evidence type="ECO:0000256" key="8">
    <source>
        <dbReference type="ARBA" id="ARBA00006914"/>
    </source>
</evidence>
<keyword evidence="24" id="KW-0460">Magnesium</keyword>
<evidence type="ECO:0000256" key="39">
    <source>
        <dbReference type="ARBA" id="ARBA00034811"/>
    </source>
</evidence>
<evidence type="ECO:0000256" key="36">
    <source>
        <dbReference type="ARBA" id="ARBA00023288"/>
    </source>
</evidence>
<dbReference type="InterPro" id="IPR036249">
    <property type="entry name" value="Thioredoxin-like_sf"/>
</dbReference>
<dbReference type="Pfam" id="PF00004">
    <property type="entry name" value="AAA"/>
    <property type="match status" value="2"/>
</dbReference>
<dbReference type="InterPro" id="IPR003960">
    <property type="entry name" value="ATPase_AAA_CS"/>
</dbReference>
<feature type="region of interest" description="Disordered" evidence="54">
    <location>
        <begin position="3006"/>
        <end position="3052"/>
    </location>
</feature>
<comment type="cofactor">
    <cofactor evidence="4">
        <name>Fe(2+)</name>
        <dbReference type="ChEBI" id="CHEBI:29033"/>
    </cofactor>
</comment>
<dbReference type="GO" id="GO:0005525">
    <property type="term" value="F:GTP binding"/>
    <property type="evidence" value="ECO:0007669"/>
    <property type="project" value="UniProtKB-KW"/>
</dbReference>
<evidence type="ECO:0000256" key="31">
    <source>
        <dbReference type="ARBA" id="ARBA00023134"/>
    </source>
</evidence>
<evidence type="ECO:0000256" key="21">
    <source>
        <dbReference type="ARBA" id="ARBA00022759"/>
    </source>
</evidence>